<protein>
    <recommendedName>
        <fullName evidence="2">non-specific serine/threonine protein kinase</fullName>
        <ecNumber evidence="2">2.7.11.1</ecNumber>
    </recommendedName>
</protein>
<keyword evidence="6" id="KW-0418">Kinase</keyword>
<dbReference type="EC" id="2.7.11.1" evidence="2"/>
<keyword evidence="5 10" id="KW-0547">Nucleotide-binding</keyword>
<comment type="catalytic activity">
    <reaction evidence="8">
        <text>L-threonyl-[protein] + ATP = O-phospho-L-threonyl-[protein] + ADP + H(+)</text>
        <dbReference type="Rhea" id="RHEA:46608"/>
        <dbReference type="Rhea" id="RHEA-COMP:11060"/>
        <dbReference type="Rhea" id="RHEA-COMP:11605"/>
        <dbReference type="ChEBI" id="CHEBI:15378"/>
        <dbReference type="ChEBI" id="CHEBI:30013"/>
        <dbReference type="ChEBI" id="CHEBI:30616"/>
        <dbReference type="ChEBI" id="CHEBI:61977"/>
        <dbReference type="ChEBI" id="CHEBI:456216"/>
        <dbReference type="EC" id="2.7.11.1"/>
    </reaction>
</comment>
<proteinExistence type="inferred from homology"/>
<dbReference type="GO" id="GO:0043066">
    <property type="term" value="P:negative regulation of apoptotic process"/>
    <property type="evidence" value="ECO:0007669"/>
    <property type="project" value="TreeGrafter"/>
</dbReference>
<dbReference type="AlphaFoldDB" id="A0AAE0V6L2"/>
<feature type="domain" description="Protein kinase" evidence="12">
    <location>
        <begin position="89"/>
        <end position="345"/>
    </location>
</feature>
<keyword evidence="7 10" id="KW-0067">ATP-binding</keyword>
<dbReference type="PANTHER" id="PTHR22984:SF11">
    <property type="entry name" value="AURORA KINASE-RELATED"/>
    <property type="match status" value="1"/>
</dbReference>
<reference evidence="13" key="1">
    <citation type="submission" date="2023-06" db="EMBL/GenBank/DDBJ databases">
        <title>Male Hemibagrus guttatus genome.</title>
        <authorList>
            <person name="Bian C."/>
        </authorList>
    </citation>
    <scope>NUCLEOTIDE SEQUENCE</scope>
    <source>
        <strain evidence="13">Male_cb2023</strain>
        <tissue evidence="13">Muscle</tissue>
    </source>
</reference>
<evidence type="ECO:0000256" key="7">
    <source>
        <dbReference type="ARBA" id="ARBA00022840"/>
    </source>
</evidence>
<gene>
    <name evidence="13" type="ORF">QTP70_016992</name>
</gene>
<accession>A0AAE0V6L2</accession>
<comment type="caution">
    <text evidence="13">The sequence shown here is derived from an EMBL/GenBank/DDBJ whole genome shotgun (WGS) entry which is preliminary data.</text>
</comment>
<keyword evidence="4" id="KW-0808">Transferase</keyword>
<evidence type="ECO:0000256" key="3">
    <source>
        <dbReference type="ARBA" id="ARBA00022527"/>
    </source>
</evidence>
<dbReference type="InterPro" id="IPR017441">
    <property type="entry name" value="Protein_kinase_ATP_BS"/>
</dbReference>
<dbReference type="PROSITE" id="PS00107">
    <property type="entry name" value="PROTEIN_KINASE_ATP"/>
    <property type="match status" value="1"/>
</dbReference>
<organism evidence="13 14">
    <name type="scientific">Hemibagrus guttatus</name>
    <dbReference type="NCBI Taxonomy" id="175788"/>
    <lineage>
        <taxon>Eukaryota</taxon>
        <taxon>Metazoa</taxon>
        <taxon>Chordata</taxon>
        <taxon>Craniata</taxon>
        <taxon>Vertebrata</taxon>
        <taxon>Euteleostomi</taxon>
        <taxon>Actinopterygii</taxon>
        <taxon>Neopterygii</taxon>
        <taxon>Teleostei</taxon>
        <taxon>Ostariophysi</taxon>
        <taxon>Siluriformes</taxon>
        <taxon>Bagridae</taxon>
        <taxon>Hemibagrus</taxon>
    </lineage>
</organism>
<evidence type="ECO:0000256" key="2">
    <source>
        <dbReference type="ARBA" id="ARBA00012513"/>
    </source>
</evidence>
<dbReference type="Proteomes" id="UP001274896">
    <property type="component" value="Unassembled WGS sequence"/>
</dbReference>
<dbReference type="PROSITE" id="PS00108">
    <property type="entry name" value="PROTEIN_KINASE_ST"/>
    <property type="match status" value="1"/>
</dbReference>
<dbReference type="Gene3D" id="3.30.200.20">
    <property type="entry name" value="Phosphorylase Kinase, domain 1"/>
    <property type="match status" value="1"/>
</dbReference>
<evidence type="ECO:0000313" key="13">
    <source>
        <dbReference type="EMBL" id="KAK3537596.1"/>
    </source>
</evidence>
<evidence type="ECO:0000256" key="4">
    <source>
        <dbReference type="ARBA" id="ARBA00022679"/>
    </source>
</evidence>
<dbReference type="GO" id="GO:0005737">
    <property type="term" value="C:cytoplasm"/>
    <property type="evidence" value="ECO:0007669"/>
    <property type="project" value="TreeGrafter"/>
</dbReference>
<evidence type="ECO:0000256" key="8">
    <source>
        <dbReference type="ARBA" id="ARBA00047899"/>
    </source>
</evidence>
<keyword evidence="14" id="KW-1185">Reference proteome</keyword>
<evidence type="ECO:0000256" key="1">
    <source>
        <dbReference type="ARBA" id="ARBA00005505"/>
    </source>
</evidence>
<dbReference type="EMBL" id="JAUCMX010000008">
    <property type="protein sequence ID" value="KAK3537596.1"/>
    <property type="molecule type" value="Genomic_DNA"/>
</dbReference>
<dbReference type="PROSITE" id="PS50011">
    <property type="entry name" value="PROTEIN_KINASE_DOM"/>
    <property type="match status" value="1"/>
</dbReference>
<dbReference type="InterPro" id="IPR000719">
    <property type="entry name" value="Prot_kinase_dom"/>
</dbReference>
<evidence type="ECO:0000256" key="10">
    <source>
        <dbReference type="PROSITE-ProRule" id="PRU10141"/>
    </source>
</evidence>
<evidence type="ECO:0000256" key="6">
    <source>
        <dbReference type="ARBA" id="ARBA00022777"/>
    </source>
</evidence>
<name>A0AAE0V6L2_9TELE</name>
<comment type="catalytic activity">
    <reaction evidence="9">
        <text>L-seryl-[protein] + ATP = O-phospho-L-seryl-[protein] + ADP + H(+)</text>
        <dbReference type="Rhea" id="RHEA:17989"/>
        <dbReference type="Rhea" id="RHEA-COMP:9863"/>
        <dbReference type="Rhea" id="RHEA-COMP:11604"/>
        <dbReference type="ChEBI" id="CHEBI:15378"/>
        <dbReference type="ChEBI" id="CHEBI:29999"/>
        <dbReference type="ChEBI" id="CHEBI:30616"/>
        <dbReference type="ChEBI" id="CHEBI:83421"/>
        <dbReference type="ChEBI" id="CHEBI:456216"/>
        <dbReference type="EC" id="2.7.11.1"/>
    </reaction>
</comment>
<dbReference type="SUPFAM" id="SSF56112">
    <property type="entry name" value="Protein kinase-like (PK-like)"/>
    <property type="match status" value="1"/>
</dbReference>
<dbReference type="InterPro" id="IPR051138">
    <property type="entry name" value="PIM_Ser/Thr_kinase"/>
</dbReference>
<evidence type="ECO:0000256" key="11">
    <source>
        <dbReference type="RuleBase" id="RU000304"/>
    </source>
</evidence>
<comment type="similarity">
    <text evidence="1">Belongs to the protein kinase superfamily. CAMK Ser/Thr protein kinase family. PIM subfamily.</text>
</comment>
<evidence type="ECO:0000256" key="9">
    <source>
        <dbReference type="ARBA" id="ARBA00048679"/>
    </source>
</evidence>
<dbReference type="InterPro" id="IPR011009">
    <property type="entry name" value="Kinase-like_dom_sf"/>
</dbReference>
<dbReference type="GO" id="GO:0005524">
    <property type="term" value="F:ATP binding"/>
    <property type="evidence" value="ECO:0007669"/>
    <property type="project" value="UniProtKB-UniRule"/>
</dbReference>
<dbReference type="Pfam" id="PF00069">
    <property type="entry name" value="Pkinase"/>
    <property type="match status" value="1"/>
</dbReference>
<dbReference type="GO" id="GO:0007346">
    <property type="term" value="P:regulation of mitotic cell cycle"/>
    <property type="evidence" value="ECO:0007669"/>
    <property type="project" value="TreeGrafter"/>
</dbReference>
<keyword evidence="3 11" id="KW-0723">Serine/threonine-protein kinase</keyword>
<sequence length="353" mass="40513">MLDLVWEVDSQSQDSLTAEMPVFTELQAEIWDLSEDIPIPEKFTTYVNTQEIQSEDWDVEDEVQEMPTFHPSCLEFLTDPEAQRFLDLYSIGNLLGSGGFGSVYEGVCKKDGQQVAIKYVPKDGADLYITVPGETCKLHLEVALMQMLSKPPHCQYVLQLLEWFEMSNGLLLVLERPIPCMDVYELCLSQQGILDELLAKIIMLQVVEAARYCQSRKVFHRDIKAENILFNRDTLDIKLIDFGCGDLWQDTPYVEYAGTPDFWPPEWIQQQEYYADHATVWSLGIFLFSIVCGEMPFSNEEEIVAGTLNFTPGLSESCCHLIKWCLEQDPTKRPSLKQISEHEWFTESLSDDE</sequence>
<dbReference type="PANTHER" id="PTHR22984">
    <property type="entry name" value="SERINE/THREONINE-PROTEIN KINASE PIM"/>
    <property type="match status" value="1"/>
</dbReference>
<evidence type="ECO:0000259" key="12">
    <source>
        <dbReference type="PROSITE" id="PS50011"/>
    </source>
</evidence>
<dbReference type="Gene3D" id="1.10.510.10">
    <property type="entry name" value="Transferase(Phosphotransferase) domain 1"/>
    <property type="match status" value="1"/>
</dbReference>
<evidence type="ECO:0000313" key="14">
    <source>
        <dbReference type="Proteomes" id="UP001274896"/>
    </source>
</evidence>
<dbReference type="SMART" id="SM00220">
    <property type="entry name" value="S_TKc"/>
    <property type="match status" value="1"/>
</dbReference>
<dbReference type="GO" id="GO:0004674">
    <property type="term" value="F:protein serine/threonine kinase activity"/>
    <property type="evidence" value="ECO:0007669"/>
    <property type="project" value="UniProtKB-KW"/>
</dbReference>
<dbReference type="InterPro" id="IPR008271">
    <property type="entry name" value="Ser/Thr_kinase_AS"/>
</dbReference>
<feature type="binding site" evidence="10">
    <location>
        <position position="118"/>
    </location>
    <ligand>
        <name>ATP</name>
        <dbReference type="ChEBI" id="CHEBI:30616"/>
    </ligand>
</feature>
<evidence type="ECO:0000256" key="5">
    <source>
        <dbReference type="ARBA" id="ARBA00022741"/>
    </source>
</evidence>